<protein>
    <recommendedName>
        <fullName evidence="5">CmcJ-like methyltransferase</fullName>
    </recommendedName>
</protein>
<proteinExistence type="inferred from homology"/>
<sequence>MSEPDQTAEAEAEAQSTPYTLMTGSRPPPLVTDFSRKWDIDDTELQVYGSSIFYMKPDKRYDTEKPYFFNIPVSESWAHKVKQTNVGYTRTRIAISNIRGHEDHFSLDKHGFQLGQITTGLAYDDFAMTETVVSRFYEEVKLFLKQNTGAIDVLPFDFQVRRKDPNLPLGSRGAPGKAQPFAAVHAENDDRVPTDIIFPDYLGETYNFWPNPKHRFYFVDGQRSDEAWMIKCFDSATADNPSIAQFAPHVSFSYGEAGDGSLRRESVEVRTFVFYE</sequence>
<reference evidence="3 4" key="1">
    <citation type="submission" date="2023-01" db="EMBL/GenBank/DDBJ databases">
        <title>Analysis of 21 Apiospora genomes using comparative genomics revels a genus with tremendous synthesis potential of carbohydrate active enzymes and secondary metabolites.</title>
        <authorList>
            <person name="Sorensen T."/>
        </authorList>
    </citation>
    <scope>NUCLEOTIDE SEQUENCE [LARGE SCALE GENOMIC DNA]</scope>
    <source>
        <strain evidence="3 4">CBS 20057</strain>
    </source>
</reference>
<evidence type="ECO:0008006" key="5">
    <source>
        <dbReference type="Google" id="ProtNLM"/>
    </source>
</evidence>
<evidence type="ECO:0000256" key="2">
    <source>
        <dbReference type="SAM" id="MobiDB-lite"/>
    </source>
</evidence>
<evidence type="ECO:0000313" key="3">
    <source>
        <dbReference type="EMBL" id="KAK8015692.1"/>
    </source>
</evidence>
<dbReference type="Proteomes" id="UP001396898">
    <property type="component" value="Unassembled WGS sequence"/>
</dbReference>
<feature type="region of interest" description="Disordered" evidence="2">
    <location>
        <begin position="1"/>
        <end position="28"/>
    </location>
</feature>
<gene>
    <name evidence="3" type="ORF">PG991_008580</name>
</gene>
<comment type="caution">
    <text evidence="3">The sequence shown here is derived from an EMBL/GenBank/DDBJ whole genome shotgun (WGS) entry which is preliminary data.</text>
</comment>
<dbReference type="PANTHER" id="PTHR34598">
    <property type="entry name" value="BLL6449 PROTEIN"/>
    <property type="match status" value="1"/>
</dbReference>
<feature type="compositionally biased region" description="Acidic residues" evidence="2">
    <location>
        <begin position="1"/>
        <end position="12"/>
    </location>
</feature>
<name>A0ABR1RLE1_9PEZI</name>
<keyword evidence="4" id="KW-1185">Reference proteome</keyword>
<dbReference type="EMBL" id="JAQQWI010000012">
    <property type="protein sequence ID" value="KAK8015692.1"/>
    <property type="molecule type" value="Genomic_DNA"/>
</dbReference>
<evidence type="ECO:0000256" key="1">
    <source>
        <dbReference type="ARBA" id="ARBA00023604"/>
    </source>
</evidence>
<dbReference type="PANTHER" id="PTHR34598:SF3">
    <property type="entry name" value="OXIDOREDUCTASE AN1597"/>
    <property type="match status" value="1"/>
</dbReference>
<dbReference type="InterPro" id="IPR044053">
    <property type="entry name" value="AsaB-like"/>
</dbReference>
<accession>A0ABR1RLE1</accession>
<organism evidence="3 4">
    <name type="scientific">Apiospora marii</name>
    <dbReference type="NCBI Taxonomy" id="335849"/>
    <lineage>
        <taxon>Eukaryota</taxon>
        <taxon>Fungi</taxon>
        <taxon>Dikarya</taxon>
        <taxon>Ascomycota</taxon>
        <taxon>Pezizomycotina</taxon>
        <taxon>Sordariomycetes</taxon>
        <taxon>Xylariomycetidae</taxon>
        <taxon>Amphisphaeriales</taxon>
        <taxon>Apiosporaceae</taxon>
        <taxon>Apiospora</taxon>
    </lineage>
</organism>
<comment type="similarity">
    <text evidence="1">Belongs to the asaB hydroxylase/desaturase family.</text>
</comment>
<evidence type="ECO:0000313" key="4">
    <source>
        <dbReference type="Proteomes" id="UP001396898"/>
    </source>
</evidence>